<accession>A0A9E6UJ32</accession>
<reference evidence="2" key="1">
    <citation type="submission" date="2021-08" db="EMBL/GenBank/DDBJ databases">
        <authorList>
            <person name="Zhang H."/>
            <person name="Xu M."/>
            <person name="Yu Z."/>
            <person name="Yang L."/>
            <person name="Cai Y."/>
        </authorList>
    </citation>
    <scope>NUCLEOTIDE SEQUENCE</scope>
    <source>
        <strain evidence="2">CHL1</strain>
    </source>
</reference>
<dbReference type="RefSeq" id="WP_261404804.1">
    <property type="nucleotide sequence ID" value="NZ_CP081869.1"/>
</dbReference>
<evidence type="ECO:0000313" key="3">
    <source>
        <dbReference type="Proteomes" id="UP000825701"/>
    </source>
</evidence>
<dbReference type="Gene3D" id="3.40.390.10">
    <property type="entry name" value="Collagenase (Catalytic Domain)"/>
    <property type="match status" value="1"/>
</dbReference>
<organism evidence="2 3">
    <name type="scientific">Chenggangzhangella methanolivorans</name>
    <dbReference type="NCBI Taxonomy" id="1437009"/>
    <lineage>
        <taxon>Bacteria</taxon>
        <taxon>Pseudomonadati</taxon>
        <taxon>Pseudomonadota</taxon>
        <taxon>Alphaproteobacteria</taxon>
        <taxon>Hyphomicrobiales</taxon>
        <taxon>Methylopilaceae</taxon>
        <taxon>Chenggangzhangella</taxon>
    </lineage>
</organism>
<keyword evidence="2" id="KW-0482">Metalloprotease</keyword>
<feature type="region of interest" description="Disordered" evidence="1">
    <location>
        <begin position="356"/>
        <end position="377"/>
    </location>
</feature>
<name>A0A9E6UJ32_9HYPH</name>
<keyword evidence="2" id="KW-0378">Hydrolase</keyword>
<gene>
    <name evidence="2" type="ORF">K6K41_08865</name>
</gene>
<keyword evidence="3" id="KW-1185">Reference proteome</keyword>
<dbReference type="AlphaFoldDB" id="A0A9E6UJ32"/>
<dbReference type="KEGG" id="cmet:K6K41_08865"/>
<feature type="region of interest" description="Disordered" evidence="1">
    <location>
        <begin position="116"/>
        <end position="138"/>
    </location>
</feature>
<dbReference type="Pfam" id="PF13688">
    <property type="entry name" value="Reprolysin_5"/>
    <property type="match status" value="1"/>
</dbReference>
<evidence type="ECO:0000256" key="1">
    <source>
        <dbReference type="SAM" id="MobiDB-lite"/>
    </source>
</evidence>
<keyword evidence="2" id="KW-0645">Protease</keyword>
<dbReference type="SUPFAM" id="SSF55486">
    <property type="entry name" value="Metalloproteases ('zincins'), catalytic domain"/>
    <property type="match status" value="1"/>
</dbReference>
<feature type="compositionally biased region" description="Basic and acidic residues" evidence="1">
    <location>
        <begin position="362"/>
        <end position="371"/>
    </location>
</feature>
<sequence>MDLLAPIAPHQAIADARPVPGATREALVSLDPNALSSGKPVRIRLFPGAEATFAPSGTEPAVGGGTVWTGTSGADAATLVLADGGVVGVVRLGTKTFRIEQVKGAAHKVAEISGAKLPPEGPLTPAPGGVGAKPAKKSGIEPQAKGDVKITLLMAYTDRAAAASSNIVSDINLAVSLANEAYKAGGVGIKLKLVGTTRVSGYDELTGGFAQVLYDVTNDTAPFQPVNQLRNQLKADLVAVIQEGTQYCGIAWYIDEPSASTAGYGYSTTARGCITGYTVTHELGHNMGLRHDRYVSEPAPDTEYNFGYSNLAKQKRSIMAYSNECTDAGLYCERVNSFSDPDKKVAGKKFGIKQGKPGAADNARRLNETRKGIAAYR</sequence>
<protein>
    <submittedName>
        <fullName evidence="2">Zinc-dependent metalloprotease</fullName>
    </submittedName>
</protein>
<evidence type="ECO:0000313" key="2">
    <source>
        <dbReference type="EMBL" id="QZO01518.1"/>
    </source>
</evidence>
<dbReference type="EMBL" id="CP081869">
    <property type="protein sequence ID" value="QZO01518.1"/>
    <property type="molecule type" value="Genomic_DNA"/>
</dbReference>
<dbReference type="Proteomes" id="UP000825701">
    <property type="component" value="Chromosome"/>
</dbReference>
<dbReference type="InterPro" id="IPR024079">
    <property type="entry name" value="MetalloPept_cat_dom_sf"/>
</dbReference>
<proteinExistence type="predicted"/>
<dbReference type="GO" id="GO:0008237">
    <property type="term" value="F:metallopeptidase activity"/>
    <property type="evidence" value="ECO:0007669"/>
    <property type="project" value="UniProtKB-KW"/>
</dbReference>